<feature type="domain" description="ABM" evidence="1">
    <location>
        <begin position="3"/>
        <end position="93"/>
    </location>
</feature>
<dbReference type="Pfam" id="PF03992">
    <property type="entry name" value="ABM"/>
    <property type="match status" value="1"/>
</dbReference>
<dbReference type="PANTHER" id="PTHR34474">
    <property type="entry name" value="SIGNAL TRANSDUCTION PROTEIN TRAP"/>
    <property type="match status" value="1"/>
</dbReference>
<name>A0A3Q8S857_9FIRM</name>
<dbReference type="EMBL" id="CP034234">
    <property type="protein sequence ID" value="AZK44616.1"/>
    <property type="molecule type" value="Genomic_DNA"/>
</dbReference>
<dbReference type="Proteomes" id="UP000278804">
    <property type="component" value="Chromosome"/>
</dbReference>
<keyword evidence="2" id="KW-0560">Oxidoreductase</keyword>
<organism evidence="2 3">
    <name type="scientific">Erysipelothrix piscisicarius</name>
    <dbReference type="NCBI Taxonomy" id="2485784"/>
    <lineage>
        <taxon>Bacteria</taxon>
        <taxon>Bacillati</taxon>
        <taxon>Bacillota</taxon>
        <taxon>Erysipelotrichia</taxon>
        <taxon>Erysipelotrichales</taxon>
        <taxon>Erysipelotrichaceae</taxon>
        <taxon>Erysipelothrix</taxon>
    </lineage>
</organism>
<dbReference type="RefSeq" id="WP_125164774.1">
    <property type="nucleotide sequence ID" value="NZ_CP034234.1"/>
</dbReference>
<dbReference type="PROSITE" id="PS51725">
    <property type="entry name" value="ABM"/>
    <property type="match status" value="1"/>
</dbReference>
<dbReference type="AlphaFoldDB" id="A0A3Q8S857"/>
<keyword evidence="3" id="KW-1185">Reference proteome</keyword>
<evidence type="ECO:0000313" key="3">
    <source>
        <dbReference type="Proteomes" id="UP000278804"/>
    </source>
</evidence>
<dbReference type="Gene3D" id="3.30.70.100">
    <property type="match status" value="1"/>
</dbReference>
<protein>
    <submittedName>
        <fullName evidence="2">Antibiotic biosynthesis monooxygenase</fullName>
    </submittedName>
</protein>
<dbReference type="SUPFAM" id="SSF54909">
    <property type="entry name" value="Dimeric alpha+beta barrel"/>
    <property type="match status" value="1"/>
</dbReference>
<gene>
    <name evidence="2" type="ORF">EEI45_07660</name>
</gene>
<reference evidence="2 3" key="1">
    <citation type="journal article" date="2020" name="Int. J. Syst. Evol. Microbiol.">
        <title>Description of Erysipelothrix piscisicarius sp. nov., an emergent fish pathogen, and assessment of virulence using a tiger barb (Puntigrus tetrazona) infection model.</title>
        <authorList>
            <person name="Pomaranski E.K."/>
            <person name="Griffin M.J."/>
            <person name="Camus A.C."/>
            <person name="Armwood A.R."/>
            <person name="Shelley J."/>
            <person name="Waldbieser G.C."/>
            <person name="LaFrentz B.R."/>
            <person name="Garcia J.C."/>
            <person name="Yanong R."/>
            <person name="Soto E."/>
        </authorList>
    </citation>
    <scope>NUCLEOTIDE SEQUENCE [LARGE SCALE GENOMIC DNA]</scope>
    <source>
        <strain evidence="2 3">15TAL0474</strain>
    </source>
</reference>
<sequence length="100" mass="11994">MKYVEVKHFEMKKGTGRDFAENFYNRTVVKDFPGFVSIRVGLNESCHSYDCVDVSFVWENEDAYTNFKRSDVHKEIHRTRKPNPNMIKHSSYRYDMMNED</sequence>
<evidence type="ECO:0000313" key="2">
    <source>
        <dbReference type="EMBL" id="AZK44616.1"/>
    </source>
</evidence>
<dbReference type="PANTHER" id="PTHR34474:SF4">
    <property type="entry name" value="HEME OXYGENASE (STAPHYLOBILIN-PRODUCING) 1"/>
    <property type="match status" value="1"/>
</dbReference>
<dbReference type="KEGG" id="eri:EEI45_07660"/>
<evidence type="ECO:0000259" key="1">
    <source>
        <dbReference type="PROSITE" id="PS51725"/>
    </source>
</evidence>
<accession>A0A3Q8S857</accession>
<dbReference type="GO" id="GO:0004497">
    <property type="term" value="F:monooxygenase activity"/>
    <property type="evidence" value="ECO:0007669"/>
    <property type="project" value="UniProtKB-KW"/>
</dbReference>
<proteinExistence type="predicted"/>
<dbReference type="InterPro" id="IPR011008">
    <property type="entry name" value="Dimeric_a/b-barrel"/>
</dbReference>
<dbReference type="InterPro" id="IPR007138">
    <property type="entry name" value="ABM_dom"/>
</dbReference>
<keyword evidence="2" id="KW-0503">Monooxygenase</keyword>
<dbReference type="InterPro" id="IPR050404">
    <property type="entry name" value="Heme-degrading_MO"/>
</dbReference>